<dbReference type="AlphaFoldDB" id="A0A835AI68"/>
<name>A0A835AI68_9POAL</name>
<reference evidence="1" key="1">
    <citation type="submission" date="2020-07" db="EMBL/GenBank/DDBJ databases">
        <title>Genome sequence and genetic diversity analysis of an under-domesticated orphan crop, white fonio (Digitaria exilis).</title>
        <authorList>
            <person name="Bennetzen J.L."/>
            <person name="Chen S."/>
            <person name="Ma X."/>
            <person name="Wang X."/>
            <person name="Yssel A.E.J."/>
            <person name="Chaluvadi S.R."/>
            <person name="Johnson M."/>
            <person name="Gangashetty P."/>
            <person name="Hamidou F."/>
            <person name="Sanogo M.D."/>
            <person name="Zwaenepoel A."/>
            <person name="Wallace J."/>
            <person name="Van De Peer Y."/>
            <person name="Van Deynze A."/>
        </authorList>
    </citation>
    <scope>NUCLEOTIDE SEQUENCE</scope>
    <source>
        <tissue evidence="1">Leaves</tissue>
    </source>
</reference>
<gene>
    <name evidence="1" type="ORF">HU200_060979</name>
</gene>
<accession>A0A835AI68</accession>
<evidence type="ECO:0000313" key="2">
    <source>
        <dbReference type="Proteomes" id="UP000636709"/>
    </source>
</evidence>
<organism evidence="1 2">
    <name type="scientific">Digitaria exilis</name>
    <dbReference type="NCBI Taxonomy" id="1010633"/>
    <lineage>
        <taxon>Eukaryota</taxon>
        <taxon>Viridiplantae</taxon>
        <taxon>Streptophyta</taxon>
        <taxon>Embryophyta</taxon>
        <taxon>Tracheophyta</taxon>
        <taxon>Spermatophyta</taxon>
        <taxon>Magnoliopsida</taxon>
        <taxon>Liliopsida</taxon>
        <taxon>Poales</taxon>
        <taxon>Poaceae</taxon>
        <taxon>PACMAD clade</taxon>
        <taxon>Panicoideae</taxon>
        <taxon>Panicodae</taxon>
        <taxon>Paniceae</taxon>
        <taxon>Anthephorinae</taxon>
        <taxon>Digitaria</taxon>
    </lineage>
</organism>
<comment type="caution">
    <text evidence="1">The sequence shown here is derived from an EMBL/GenBank/DDBJ whole genome shotgun (WGS) entry which is preliminary data.</text>
</comment>
<dbReference type="Proteomes" id="UP000636709">
    <property type="component" value="Unassembled WGS sequence"/>
</dbReference>
<keyword evidence="2" id="KW-1185">Reference proteome</keyword>
<proteinExistence type="predicted"/>
<evidence type="ECO:0000313" key="1">
    <source>
        <dbReference type="EMBL" id="KAF8655661.1"/>
    </source>
</evidence>
<dbReference type="EMBL" id="JACEFO010002583">
    <property type="protein sequence ID" value="KAF8655661.1"/>
    <property type="molecule type" value="Genomic_DNA"/>
</dbReference>
<sequence length="101" mass="10642">MATDGEQQQQAAEEVVSVEMPAPEGWTKKVVARDSAETGIHGALVGVLELDLSWELVTRGLSASSVHAPHWCGCSQVAYLPLRVAVVAELRPVSGACSDNS</sequence>
<protein>
    <submittedName>
        <fullName evidence="1">Uncharacterized protein</fullName>
    </submittedName>
</protein>